<dbReference type="KEGG" id="mvs:MVIS_4405"/>
<dbReference type="Gene3D" id="3.30.70.240">
    <property type="match status" value="1"/>
</dbReference>
<evidence type="ECO:0008006" key="8">
    <source>
        <dbReference type="Google" id="ProtNLM"/>
    </source>
</evidence>
<dbReference type="RefSeq" id="WP_045112314.1">
    <property type="nucleotide sequence ID" value="NZ_CAWQZC010000096.1"/>
</dbReference>
<dbReference type="GO" id="GO:0017111">
    <property type="term" value="F:ribonucleoside triphosphate phosphatase activity"/>
    <property type="evidence" value="ECO:0007669"/>
    <property type="project" value="UniProtKB-ARBA"/>
</dbReference>
<dbReference type="STRING" id="80854.MVIS_4405"/>
<dbReference type="SUPFAM" id="SSF54211">
    <property type="entry name" value="Ribosomal protein S5 domain 2-like"/>
    <property type="match status" value="1"/>
</dbReference>
<dbReference type="Proteomes" id="UP000183794">
    <property type="component" value="Unassembled WGS sequence"/>
</dbReference>
<dbReference type="InterPro" id="IPR036956">
    <property type="entry name" value="Impact_N_sf"/>
</dbReference>
<organism evidence="5 7">
    <name type="scientific">Moritella viscosa</name>
    <dbReference type="NCBI Taxonomy" id="80854"/>
    <lineage>
        <taxon>Bacteria</taxon>
        <taxon>Pseudomonadati</taxon>
        <taxon>Pseudomonadota</taxon>
        <taxon>Gammaproteobacteria</taxon>
        <taxon>Alteromonadales</taxon>
        <taxon>Moritellaceae</taxon>
        <taxon>Moritella</taxon>
    </lineage>
</organism>
<evidence type="ECO:0000259" key="3">
    <source>
        <dbReference type="Pfam" id="PF09186"/>
    </source>
</evidence>
<dbReference type="NCBIfam" id="TIGR00257">
    <property type="entry name" value="IMPACT_YIGZ"/>
    <property type="match status" value="1"/>
</dbReference>
<dbReference type="InterPro" id="IPR001498">
    <property type="entry name" value="Impact_N"/>
</dbReference>
<evidence type="ECO:0000256" key="1">
    <source>
        <dbReference type="ARBA" id="ARBA00007665"/>
    </source>
</evidence>
<dbReference type="GeneID" id="61296382"/>
<evidence type="ECO:0000259" key="2">
    <source>
        <dbReference type="Pfam" id="PF01205"/>
    </source>
</evidence>
<dbReference type="GO" id="GO:0005737">
    <property type="term" value="C:cytoplasm"/>
    <property type="evidence" value="ECO:0007669"/>
    <property type="project" value="TreeGrafter"/>
</dbReference>
<reference evidence="4 6" key="2">
    <citation type="submission" date="2016-11" db="EMBL/GenBank/DDBJ databases">
        <authorList>
            <person name="Klemetsen T."/>
        </authorList>
    </citation>
    <scope>NUCLEOTIDE SEQUENCE [LARGE SCALE GENOMIC DNA]</scope>
    <source>
        <strain evidence="4">MT 2528</strain>
    </source>
</reference>
<dbReference type="InterPro" id="IPR015796">
    <property type="entry name" value="Impact_YigZ-like"/>
</dbReference>
<dbReference type="Pfam" id="PF09186">
    <property type="entry name" value="DUF1949"/>
    <property type="match status" value="1"/>
</dbReference>
<dbReference type="GO" id="GO:0032561">
    <property type="term" value="F:guanyl ribonucleotide binding"/>
    <property type="evidence" value="ECO:0007669"/>
    <property type="project" value="UniProtKB-ARBA"/>
</dbReference>
<dbReference type="GO" id="GO:0043168">
    <property type="term" value="F:anion binding"/>
    <property type="evidence" value="ECO:0007669"/>
    <property type="project" value="UniProtKB-ARBA"/>
</dbReference>
<dbReference type="PANTHER" id="PTHR16301">
    <property type="entry name" value="IMPACT-RELATED"/>
    <property type="match status" value="1"/>
</dbReference>
<dbReference type="Gene3D" id="3.30.230.30">
    <property type="entry name" value="Impact, N-terminal domain"/>
    <property type="match status" value="1"/>
</dbReference>
<evidence type="ECO:0000313" key="6">
    <source>
        <dbReference type="Proteomes" id="UP000182660"/>
    </source>
</evidence>
<evidence type="ECO:0000313" key="4">
    <source>
        <dbReference type="EMBL" id="SGY93332.1"/>
    </source>
</evidence>
<proteinExistence type="inferred from homology"/>
<dbReference type="EMBL" id="FPLD01000070">
    <property type="protein sequence ID" value="SGZ04319.1"/>
    <property type="molecule type" value="Genomic_DNA"/>
</dbReference>
<dbReference type="Pfam" id="PF01205">
    <property type="entry name" value="Impact_N"/>
    <property type="match status" value="1"/>
</dbReference>
<dbReference type="InterPro" id="IPR035647">
    <property type="entry name" value="EFG_III/V"/>
</dbReference>
<dbReference type="PANTHER" id="PTHR16301:SF20">
    <property type="entry name" value="IMPACT FAMILY MEMBER YIGZ"/>
    <property type="match status" value="1"/>
</dbReference>
<name>A0A090ILI0_9GAMM</name>
<sequence>MTANSPYFVLEQAYEYTEEIKKSRFITYLAPTKGRQIAEQFVRTIKAQHPDARHHCWAFVAGRPSDGQQYGFSDDGEPSGTAGKPILHCLMGSDVGEMTAVVVRYYGGIKLGTGGLARAYAGGVQQVLKLIDPIECFIYTELNLTCDYAQIAAIERLFSVYNGKLKHAEYGEQVIMQLDVDARHVKAFIIAVKNKTNGQVNVKVVD</sequence>
<keyword evidence="6" id="KW-1185">Reference proteome</keyword>
<feature type="domain" description="UPF0029" evidence="3">
    <location>
        <begin position="144"/>
        <end position="199"/>
    </location>
</feature>
<dbReference type="GO" id="GO:0006446">
    <property type="term" value="P:regulation of translational initiation"/>
    <property type="evidence" value="ECO:0007669"/>
    <property type="project" value="TreeGrafter"/>
</dbReference>
<evidence type="ECO:0000313" key="5">
    <source>
        <dbReference type="EMBL" id="SGZ04319.1"/>
    </source>
</evidence>
<dbReference type="InterPro" id="IPR020569">
    <property type="entry name" value="UPF0029_Impact_CS"/>
</dbReference>
<protein>
    <recommendedName>
        <fullName evidence="8">YigZ family protein</fullName>
    </recommendedName>
</protein>
<evidence type="ECO:0000313" key="7">
    <source>
        <dbReference type="Proteomes" id="UP000183794"/>
    </source>
</evidence>
<dbReference type="Proteomes" id="UP000182660">
    <property type="component" value="Unassembled WGS sequence"/>
</dbReference>
<dbReference type="PROSITE" id="PS00910">
    <property type="entry name" value="UPF0029"/>
    <property type="match status" value="1"/>
</dbReference>
<feature type="domain" description="Impact N-terminal" evidence="2">
    <location>
        <begin position="21"/>
        <end position="128"/>
    </location>
</feature>
<dbReference type="InterPro" id="IPR020568">
    <property type="entry name" value="Ribosomal_Su5_D2-typ_SF"/>
</dbReference>
<reference evidence="5 7" key="1">
    <citation type="submission" date="2016-11" db="EMBL/GenBank/DDBJ databases">
        <authorList>
            <person name="Jaros S."/>
            <person name="Januszkiewicz K."/>
            <person name="Wedrychowicz H."/>
        </authorList>
    </citation>
    <scope>NUCLEOTIDE SEQUENCE [LARGE SCALE GENOMIC DNA]</scope>
    <source>
        <strain evidence="5">NVI 5450</strain>
    </source>
</reference>
<dbReference type="EMBL" id="FPLJ01000057">
    <property type="protein sequence ID" value="SGY93332.1"/>
    <property type="molecule type" value="Genomic_DNA"/>
</dbReference>
<dbReference type="OrthoDB" id="9813771at2"/>
<dbReference type="InterPro" id="IPR023582">
    <property type="entry name" value="Impact"/>
</dbReference>
<accession>A0A090ILI0</accession>
<dbReference type="AlphaFoldDB" id="A0A090ILI0"/>
<dbReference type="PATRIC" id="fig|80854.5.peg.4667"/>
<dbReference type="SUPFAM" id="SSF54980">
    <property type="entry name" value="EF-G C-terminal domain-like"/>
    <property type="match status" value="1"/>
</dbReference>
<dbReference type="InterPro" id="IPR015269">
    <property type="entry name" value="UPF0029_Impact_C"/>
</dbReference>
<dbReference type="HOGENOM" id="CLU_083552_0_0_6"/>
<comment type="similarity">
    <text evidence="1">Belongs to the IMPACT family.</text>
</comment>
<gene>
    <name evidence="4" type="ORF">MT2528_2548</name>
    <name evidence="5" type="ORF">NVI5450_2760</name>
</gene>